<accession>A0ABQ0JJ92</accession>
<dbReference type="EMBL" id="BBMS01000050">
    <property type="protein sequence ID" value="GAL28800.1"/>
    <property type="molecule type" value="Genomic_DNA"/>
</dbReference>
<reference evidence="2" key="1">
    <citation type="submission" date="2014-09" db="EMBL/GenBank/DDBJ databases">
        <title>Vibrio variabilis JCM 19239. (C206) whole genome shotgun sequence.</title>
        <authorList>
            <person name="Sawabe T."/>
            <person name="Meirelles P."/>
            <person name="Nakanishi M."/>
            <person name="Sayaka M."/>
            <person name="Hattori M."/>
            <person name="Ohkuma M."/>
        </authorList>
    </citation>
    <scope>NUCLEOTIDE SEQUENCE [LARGE SCALE GENOMIC DNA]</scope>
    <source>
        <strain evidence="2">JCM 19239</strain>
    </source>
</reference>
<dbReference type="InterPro" id="IPR007047">
    <property type="entry name" value="Flp_Fap"/>
</dbReference>
<comment type="caution">
    <text evidence="1">The sequence shown here is derived from an EMBL/GenBank/DDBJ whole genome shotgun (WGS) entry which is preliminary data.</text>
</comment>
<dbReference type="Pfam" id="PF04964">
    <property type="entry name" value="Flp_Fap"/>
    <property type="match status" value="1"/>
</dbReference>
<keyword evidence="2" id="KW-1185">Reference proteome</keyword>
<name>A0ABQ0JJ92_9VIBR</name>
<organism evidence="1 2">
    <name type="scientific">Vibrio variabilis</name>
    <dbReference type="NCBI Taxonomy" id="990271"/>
    <lineage>
        <taxon>Bacteria</taxon>
        <taxon>Pseudomonadati</taxon>
        <taxon>Pseudomonadota</taxon>
        <taxon>Gammaproteobacteria</taxon>
        <taxon>Vibrionales</taxon>
        <taxon>Vibrionaceae</taxon>
        <taxon>Vibrio</taxon>
    </lineage>
</organism>
<evidence type="ECO:0000313" key="1">
    <source>
        <dbReference type="EMBL" id="GAL28800.1"/>
    </source>
</evidence>
<evidence type="ECO:0000313" key="2">
    <source>
        <dbReference type="Proteomes" id="UP000029223"/>
    </source>
</evidence>
<sequence length="64" mass="6706">MMAKLQTKAVAFLNDFKNDERGVTAIEYGLIAAAMAAALTVVFGSDGSIVEPLQNAFNSIVSAL</sequence>
<gene>
    <name evidence="1" type="ORF">JCM19239_413</name>
</gene>
<reference evidence="2" key="2">
    <citation type="submission" date="2014-09" db="EMBL/GenBank/DDBJ databases">
        <authorList>
            <consortium name="NBRP consortium"/>
            <person name="Sawabe T."/>
            <person name="Meirelles P."/>
            <person name="Nakanishi M."/>
            <person name="Sayaka M."/>
            <person name="Hattori M."/>
            <person name="Ohkuma M."/>
        </authorList>
    </citation>
    <scope>NUCLEOTIDE SEQUENCE [LARGE SCALE GENOMIC DNA]</scope>
    <source>
        <strain evidence="2">JCM 19239</strain>
    </source>
</reference>
<protein>
    <submittedName>
        <fullName evidence="1">Flp pilus assembly protein</fullName>
    </submittedName>
</protein>
<dbReference type="Proteomes" id="UP000029223">
    <property type="component" value="Unassembled WGS sequence"/>
</dbReference>
<proteinExistence type="predicted"/>